<keyword evidence="3" id="KW-1185">Reference proteome</keyword>
<feature type="domain" description="GST C-terminal" evidence="1">
    <location>
        <begin position="1"/>
        <end position="68"/>
    </location>
</feature>
<evidence type="ECO:0000313" key="2">
    <source>
        <dbReference type="EMBL" id="WXK40402.1"/>
    </source>
</evidence>
<reference evidence="2 3" key="1">
    <citation type="submission" date="2020-09" db="EMBL/GenBank/DDBJ databases">
        <title>Genome sequences of Mycetohabitans spp.</title>
        <authorList>
            <person name="Carter M.E."/>
            <person name="Carpenter S.C.D."/>
            <person name="Bogdanove A.J."/>
        </authorList>
    </citation>
    <scope>NUCLEOTIDE SEQUENCE [LARGE SCALE GENOMIC DNA]</scope>
    <source>
        <strain evidence="2 3">B12</strain>
    </source>
</reference>
<dbReference type="EMBL" id="CP062176">
    <property type="protein sequence ID" value="WXK40402.1"/>
    <property type="molecule type" value="Genomic_DNA"/>
</dbReference>
<dbReference type="PANTHER" id="PTHR42673">
    <property type="entry name" value="MALEYLACETOACETATE ISOMERASE"/>
    <property type="match status" value="1"/>
</dbReference>
<evidence type="ECO:0000313" key="3">
    <source>
        <dbReference type="Proteomes" id="UP001493153"/>
    </source>
</evidence>
<dbReference type="SUPFAM" id="SSF47616">
    <property type="entry name" value="GST C-terminal domain-like"/>
    <property type="match status" value="1"/>
</dbReference>
<accession>A0ABZ2PZY2</accession>
<dbReference type="InterPro" id="IPR036282">
    <property type="entry name" value="Glutathione-S-Trfase_C_sf"/>
</dbReference>
<dbReference type="Gene3D" id="1.20.1050.10">
    <property type="match status" value="1"/>
</dbReference>
<gene>
    <name evidence="2" type="ORF">IHE29_14465</name>
</gene>
<dbReference type="PANTHER" id="PTHR42673:SF21">
    <property type="entry name" value="GLUTATHIONE S-TRANSFERASE YFCF"/>
    <property type="match status" value="1"/>
</dbReference>
<name>A0ABZ2PZY2_9BURK</name>
<sequence>MANDSRIGKFAIGDTPTLADLCIVLQVFNAQRFNIDLAPFAAIQRLFDNAMQLDAFRHAMPAAQPDAK</sequence>
<dbReference type="Proteomes" id="UP001493153">
    <property type="component" value="Chromosome"/>
</dbReference>
<protein>
    <recommendedName>
        <fullName evidence="1">GST C-terminal domain-containing protein</fullName>
    </recommendedName>
</protein>
<dbReference type="InterPro" id="IPR010987">
    <property type="entry name" value="Glutathione-S-Trfase_C-like"/>
</dbReference>
<dbReference type="RefSeq" id="WP_013436370.1">
    <property type="nucleotide sequence ID" value="NZ_CP062174.1"/>
</dbReference>
<proteinExistence type="predicted"/>
<evidence type="ECO:0000259" key="1">
    <source>
        <dbReference type="PROSITE" id="PS50405"/>
    </source>
</evidence>
<dbReference type="PROSITE" id="PS50405">
    <property type="entry name" value="GST_CTER"/>
    <property type="match status" value="1"/>
</dbReference>
<organism evidence="2 3">
    <name type="scientific">Mycetohabitans rhizoxinica</name>
    <dbReference type="NCBI Taxonomy" id="412963"/>
    <lineage>
        <taxon>Bacteria</taxon>
        <taxon>Pseudomonadati</taxon>
        <taxon>Pseudomonadota</taxon>
        <taxon>Betaproteobacteria</taxon>
        <taxon>Burkholderiales</taxon>
        <taxon>Burkholderiaceae</taxon>
        <taxon>Mycetohabitans</taxon>
    </lineage>
</organism>